<dbReference type="InterPro" id="IPR037185">
    <property type="entry name" value="EmrE-like"/>
</dbReference>
<evidence type="ECO:0000256" key="6">
    <source>
        <dbReference type="RuleBase" id="RU003942"/>
    </source>
</evidence>
<comment type="similarity">
    <text evidence="6">Belongs to the drug/metabolite transporter (DMT) superfamily. Small multidrug resistance (SMR) (TC 2.A.7.1) family.</text>
</comment>
<name>A0A345C270_9BACI</name>
<dbReference type="Gene3D" id="1.10.3730.20">
    <property type="match status" value="1"/>
</dbReference>
<dbReference type="EMBL" id="CP031092">
    <property type="protein sequence ID" value="AXF57301.1"/>
    <property type="molecule type" value="Genomic_DNA"/>
</dbReference>
<dbReference type="PANTHER" id="PTHR30561:SF7">
    <property type="entry name" value="GUANIDINIUM EFFLUX SYSTEM SUBUNIT GDNC-RELATED"/>
    <property type="match status" value="1"/>
</dbReference>
<evidence type="ECO:0000256" key="7">
    <source>
        <dbReference type="SAM" id="Phobius"/>
    </source>
</evidence>
<dbReference type="OrthoDB" id="2168659at2"/>
<dbReference type="InterPro" id="IPR045324">
    <property type="entry name" value="Small_multidrug_res"/>
</dbReference>
<dbReference type="KEGG" id="rue:DT065_15685"/>
<proteinExistence type="inferred from homology"/>
<evidence type="ECO:0000256" key="1">
    <source>
        <dbReference type="ARBA" id="ARBA00004651"/>
    </source>
</evidence>
<comment type="subcellular location">
    <subcellularLocation>
        <location evidence="1 6">Cell membrane</location>
        <topology evidence="1 6">Multi-pass membrane protein</topology>
    </subcellularLocation>
</comment>
<dbReference type="SUPFAM" id="SSF103481">
    <property type="entry name" value="Multidrug resistance efflux transporter EmrE"/>
    <property type="match status" value="1"/>
</dbReference>
<dbReference type="Pfam" id="PF00893">
    <property type="entry name" value="Multi_Drug_Res"/>
    <property type="match status" value="1"/>
</dbReference>
<evidence type="ECO:0000313" key="8">
    <source>
        <dbReference type="EMBL" id="AXF57301.1"/>
    </source>
</evidence>
<keyword evidence="2" id="KW-1003">Cell membrane</keyword>
<keyword evidence="3 6" id="KW-0812">Transmembrane</keyword>
<organism evidence="8 9">
    <name type="scientific">Salicibibacter kimchii</name>
    <dbReference type="NCBI Taxonomy" id="2099786"/>
    <lineage>
        <taxon>Bacteria</taxon>
        <taxon>Bacillati</taxon>
        <taxon>Bacillota</taxon>
        <taxon>Bacilli</taxon>
        <taxon>Bacillales</taxon>
        <taxon>Bacillaceae</taxon>
        <taxon>Salicibibacter</taxon>
    </lineage>
</organism>
<evidence type="ECO:0000256" key="5">
    <source>
        <dbReference type="ARBA" id="ARBA00023136"/>
    </source>
</evidence>
<gene>
    <name evidence="8" type="ORF">DT065_15685</name>
</gene>
<sequence length="113" mass="12168">MNGQWLLVVIAAIFEVGWATGLKYANDLTTWSLTVIAIIVSFGLLIKSAMALPTSTVYAVFVGLGTIGTVLVDIIFFAAPINGWMLFFVALLLVGVIGLKMVTGEKEPRRAYS</sequence>
<dbReference type="InterPro" id="IPR000390">
    <property type="entry name" value="Small_drug/metabolite_transptr"/>
</dbReference>
<evidence type="ECO:0000256" key="3">
    <source>
        <dbReference type="ARBA" id="ARBA00022692"/>
    </source>
</evidence>
<keyword evidence="4 7" id="KW-1133">Transmembrane helix</keyword>
<accession>A0A345C270</accession>
<protein>
    <submittedName>
        <fullName evidence="8">QacE family quaternary ammonium compound efflux SMR transporter</fullName>
    </submittedName>
</protein>
<feature type="transmembrane region" description="Helical" evidence="7">
    <location>
        <begin position="29"/>
        <end position="46"/>
    </location>
</feature>
<evidence type="ECO:0000256" key="4">
    <source>
        <dbReference type="ARBA" id="ARBA00022989"/>
    </source>
</evidence>
<evidence type="ECO:0000256" key="2">
    <source>
        <dbReference type="ARBA" id="ARBA00022475"/>
    </source>
</evidence>
<keyword evidence="9" id="KW-1185">Reference proteome</keyword>
<dbReference type="Proteomes" id="UP000252100">
    <property type="component" value="Chromosome"/>
</dbReference>
<dbReference type="GO" id="GO:0022857">
    <property type="term" value="F:transmembrane transporter activity"/>
    <property type="evidence" value="ECO:0007669"/>
    <property type="project" value="InterPro"/>
</dbReference>
<feature type="transmembrane region" description="Helical" evidence="7">
    <location>
        <begin position="84"/>
        <end position="103"/>
    </location>
</feature>
<keyword evidence="5 7" id="KW-0472">Membrane</keyword>
<evidence type="ECO:0000313" key="9">
    <source>
        <dbReference type="Proteomes" id="UP000252100"/>
    </source>
</evidence>
<dbReference type="GO" id="GO:0005886">
    <property type="term" value="C:plasma membrane"/>
    <property type="evidence" value="ECO:0007669"/>
    <property type="project" value="UniProtKB-SubCell"/>
</dbReference>
<dbReference type="RefSeq" id="WP_114374993.1">
    <property type="nucleotide sequence ID" value="NZ_CP031092.1"/>
</dbReference>
<reference evidence="8 9" key="1">
    <citation type="journal article" date="2018" name="J. Microbiol.">
        <title>Salicibibacter kimchii gen. nov., sp. nov., a moderately halophilic and alkalitolerant bacterium in the family Bacillaceae, isolated from kimchi.</title>
        <authorList>
            <person name="Jang J.Y."/>
            <person name="Oh Y.J."/>
            <person name="Lim S.K."/>
            <person name="Park H.K."/>
            <person name="Lee C."/>
            <person name="Kim J.Y."/>
            <person name="Lee M.A."/>
            <person name="Choi H.J."/>
        </authorList>
    </citation>
    <scope>NUCLEOTIDE SEQUENCE [LARGE SCALE GENOMIC DNA]</scope>
    <source>
        <strain evidence="8 9">NKC1-1</strain>
    </source>
</reference>
<feature type="transmembrane region" description="Helical" evidence="7">
    <location>
        <begin position="58"/>
        <end position="78"/>
    </location>
</feature>
<dbReference type="PANTHER" id="PTHR30561">
    <property type="entry name" value="SMR FAMILY PROTON-DEPENDENT DRUG EFFLUX TRANSPORTER SUGE"/>
    <property type="match status" value="1"/>
</dbReference>
<dbReference type="AlphaFoldDB" id="A0A345C270"/>